<proteinExistence type="predicted"/>
<dbReference type="AlphaFoldDB" id="A0A9P5XPD5"/>
<evidence type="ECO:0000313" key="2">
    <source>
        <dbReference type="EMBL" id="KAF9455237.1"/>
    </source>
</evidence>
<keyword evidence="3" id="KW-1185">Reference proteome</keyword>
<comment type="caution">
    <text evidence="2">The sequence shown here is derived from an EMBL/GenBank/DDBJ whole genome shotgun (WGS) entry which is preliminary data.</text>
</comment>
<gene>
    <name evidence="2" type="ORF">BDZ94DRAFT_870566</name>
</gene>
<organism evidence="2 3">
    <name type="scientific">Collybia nuda</name>
    <dbReference type="NCBI Taxonomy" id="64659"/>
    <lineage>
        <taxon>Eukaryota</taxon>
        <taxon>Fungi</taxon>
        <taxon>Dikarya</taxon>
        <taxon>Basidiomycota</taxon>
        <taxon>Agaricomycotina</taxon>
        <taxon>Agaricomycetes</taxon>
        <taxon>Agaricomycetidae</taxon>
        <taxon>Agaricales</taxon>
        <taxon>Tricholomatineae</taxon>
        <taxon>Clitocybaceae</taxon>
        <taxon>Collybia</taxon>
    </lineage>
</organism>
<sequence length="238" mass="25841">MSPPSYLCKCAIHPDGHYVRKAHKATHLLQIRQFRAQEDASSASNVEGMNPTIGNGDTEMVTENENDSIASLLTGMTLTDDGRDTIKQYSKLWSSPNELNTNVPPIMNKISFGDVQMGVHAIVEASLLPLVPPRPHSPSPSLSRSQLPCSAAFARPLPNVKSTIRKAMSIIEAVEADARITAATLHFQDHLPSDDILRKALDAATLNVESGGKSLALIRNQAQIVVESKCKTLEILRS</sequence>
<evidence type="ECO:0000256" key="1">
    <source>
        <dbReference type="SAM" id="MobiDB-lite"/>
    </source>
</evidence>
<reference evidence="2" key="1">
    <citation type="submission" date="2020-11" db="EMBL/GenBank/DDBJ databases">
        <authorList>
            <consortium name="DOE Joint Genome Institute"/>
            <person name="Ahrendt S."/>
            <person name="Riley R."/>
            <person name="Andreopoulos W."/>
            <person name="Labutti K."/>
            <person name="Pangilinan J."/>
            <person name="Ruiz-Duenas F.J."/>
            <person name="Barrasa J.M."/>
            <person name="Sanchez-Garcia M."/>
            <person name="Camarero S."/>
            <person name="Miyauchi S."/>
            <person name="Serrano A."/>
            <person name="Linde D."/>
            <person name="Babiker R."/>
            <person name="Drula E."/>
            <person name="Ayuso-Fernandez I."/>
            <person name="Pacheco R."/>
            <person name="Padilla G."/>
            <person name="Ferreira P."/>
            <person name="Barriuso J."/>
            <person name="Kellner H."/>
            <person name="Castanera R."/>
            <person name="Alfaro M."/>
            <person name="Ramirez L."/>
            <person name="Pisabarro A.G."/>
            <person name="Kuo A."/>
            <person name="Tritt A."/>
            <person name="Lipzen A."/>
            <person name="He G."/>
            <person name="Yan M."/>
            <person name="Ng V."/>
            <person name="Cullen D."/>
            <person name="Martin F."/>
            <person name="Rosso M.-N."/>
            <person name="Henrissat B."/>
            <person name="Hibbett D."/>
            <person name="Martinez A.T."/>
            <person name="Grigoriev I.V."/>
        </authorList>
    </citation>
    <scope>NUCLEOTIDE SEQUENCE</scope>
    <source>
        <strain evidence="2">CBS 247.69</strain>
    </source>
</reference>
<evidence type="ECO:0000313" key="3">
    <source>
        <dbReference type="Proteomes" id="UP000807353"/>
    </source>
</evidence>
<protein>
    <submittedName>
        <fullName evidence="2">Uncharacterized protein</fullName>
    </submittedName>
</protein>
<dbReference type="EMBL" id="MU150868">
    <property type="protein sequence ID" value="KAF9455237.1"/>
    <property type="molecule type" value="Genomic_DNA"/>
</dbReference>
<feature type="non-terminal residue" evidence="2">
    <location>
        <position position="238"/>
    </location>
</feature>
<feature type="region of interest" description="Disordered" evidence="1">
    <location>
        <begin position="39"/>
        <end position="58"/>
    </location>
</feature>
<accession>A0A9P5XPD5</accession>
<name>A0A9P5XPD5_9AGAR</name>
<dbReference type="Proteomes" id="UP000807353">
    <property type="component" value="Unassembled WGS sequence"/>
</dbReference>